<evidence type="ECO:0000256" key="10">
    <source>
        <dbReference type="HAMAP-Rule" id="MF_00101"/>
    </source>
</evidence>
<accession>A0A379ZEK1</accession>
<comment type="catalytic activity">
    <reaction evidence="8 10">
        <text>apo-[ACP] + CoA = holo-[ACP] + adenosine 3',5'-bisphosphate + H(+)</text>
        <dbReference type="Rhea" id="RHEA:12068"/>
        <dbReference type="Rhea" id="RHEA-COMP:9685"/>
        <dbReference type="Rhea" id="RHEA-COMP:9690"/>
        <dbReference type="ChEBI" id="CHEBI:15378"/>
        <dbReference type="ChEBI" id="CHEBI:29999"/>
        <dbReference type="ChEBI" id="CHEBI:57287"/>
        <dbReference type="ChEBI" id="CHEBI:58343"/>
        <dbReference type="ChEBI" id="CHEBI:64479"/>
        <dbReference type="EC" id="2.7.8.7"/>
    </reaction>
</comment>
<evidence type="ECO:0000313" key="13">
    <source>
        <dbReference type="Proteomes" id="UP000255061"/>
    </source>
</evidence>
<dbReference type="InterPro" id="IPR004568">
    <property type="entry name" value="Ppantetheine-prot_Trfase_dom"/>
</dbReference>
<keyword evidence="4 10" id="KW-0276">Fatty acid metabolism</keyword>
<dbReference type="NCBIfam" id="TIGR00516">
    <property type="entry name" value="acpS"/>
    <property type="match status" value="1"/>
</dbReference>
<dbReference type="InterPro" id="IPR002582">
    <property type="entry name" value="ACPS"/>
</dbReference>
<dbReference type="GO" id="GO:0008897">
    <property type="term" value="F:holo-[acyl-carrier-protein] synthase activity"/>
    <property type="evidence" value="ECO:0007669"/>
    <property type="project" value="UniProtKB-UniRule"/>
</dbReference>
<gene>
    <name evidence="10 12" type="primary">acpS</name>
    <name evidence="12" type="ORF">NCTC10736_00318</name>
</gene>
<comment type="function">
    <text evidence="9">Transfers the 4'-phosphopantetheine moiety from coenzyme A to the 'Ser-36' of acyl-carrier-protein.</text>
</comment>
<dbReference type="InterPro" id="IPR008278">
    <property type="entry name" value="4-PPantetheinyl_Trfase_dom"/>
</dbReference>
<dbReference type="Pfam" id="PF01648">
    <property type="entry name" value="ACPS"/>
    <property type="match status" value="1"/>
</dbReference>
<dbReference type="Gene3D" id="3.90.470.20">
    <property type="entry name" value="4'-phosphopantetheinyl transferase domain"/>
    <property type="match status" value="1"/>
</dbReference>
<evidence type="ECO:0000256" key="3">
    <source>
        <dbReference type="ARBA" id="ARBA00022723"/>
    </source>
</evidence>
<dbReference type="GO" id="GO:0006633">
    <property type="term" value="P:fatty acid biosynthetic process"/>
    <property type="evidence" value="ECO:0007669"/>
    <property type="project" value="UniProtKB-UniRule"/>
</dbReference>
<evidence type="ECO:0000259" key="11">
    <source>
        <dbReference type="Pfam" id="PF01648"/>
    </source>
</evidence>
<comment type="cofactor">
    <cofactor evidence="10">
        <name>Mg(2+)</name>
        <dbReference type="ChEBI" id="CHEBI:18420"/>
    </cofactor>
</comment>
<organism evidence="12 13">
    <name type="scientific">Shewanella morhuae</name>
    <dbReference type="NCBI Taxonomy" id="365591"/>
    <lineage>
        <taxon>Bacteria</taxon>
        <taxon>Pseudomonadati</taxon>
        <taxon>Pseudomonadota</taxon>
        <taxon>Gammaproteobacteria</taxon>
        <taxon>Alteromonadales</taxon>
        <taxon>Shewanellaceae</taxon>
        <taxon>Shewanella</taxon>
    </lineage>
</organism>
<keyword evidence="6 10" id="KW-0443">Lipid metabolism</keyword>
<evidence type="ECO:0000256" key="1">
    <source>
        <dbReference type="ARBA" id="ARBA00022516"/>
    </source>
</evidence>
<feature type="binding site" evidence="10">
    <location>
        <position position="58"/>
    </location>
    <ligand>
        <name>Mg(2+)</name>
        <dbReference type="ChEBI" id="CHEBI:18420"/>
    </ligand>
</feature>
<reference evidence="12 13" key="1">
    <citation type="submission" date="2018-06" db="EMBL/GenBank/DDBJ databases">
        <authorList>
            <consortium name="Pathogen Informatics"/>
            <person name="Doyle S."/>
        </authorList>
    </citation>
    <scope>NUCLEOTIDE SEQUENCE [LARGE SCALE GENOMIC DNA]</scope>
    <source>
        <strain evidence="12 13">NCTC10736</strain>
    </source>
</reference>
<comment type="similarity">
    <text evidence="10">Belongs to the P-Pant transferase superfamily. AcpS family.</text>
</comment>
<dbReference type="GO" id="GO:0005737">
    <property type="term" value="C:cytoplasm"/>
    <property type="evidence" value="ECO:0007669"/>
    <property type="project" value="UniProtKB-SubCell"/>
</dbReference>
<comment type="subcellular location">
    <subcellularLocation>
        <location evidence="10">Cytoplasm</location>
    </subcellularLocation>
</comment>
<name>A0A379ZEK1_9GAMM</name>
<dbReference type="HAMAP" id="MF_00101">
    <property type="entry name" value="AcpS"/>
    <property type="match status" value="1"/>
</dbReference>
<evidence type="ECO:0000256" key="4">
    <source>
        <dbReference type="ARBA" id="ARBA00022832"/>
    </source>
</evidence>
<sequence length="127" mass="13513">MAIVGLGTDIVEIDRIEAHVARAGDKLAKRVLTEAELAIYTAHSQPSRYLAKRFAAKEAAAKALGTGIGRGVSFQHIHIGNNDDGAPMIHFTDGALARLQQLNAVIGHISIADEKSYAIATVIIESQ</sequence>
<keyword evidence="2 10" id="KW-0808">Transferase</keyword>
<keyword evidence="7 10" id="KW-0275">Fatty acid biosynthesis</keyword>
<evidence type="ECO:0000256" key="7">
    <source>
        <dbReference type="ARBA" id="ARBA00023160"/>
    </source>
</evidence>
<evidence type="ECO:0000313" key="12">
    <source>
        <dbReference type="EMBL" id="SUI60717.1"/>
    </source>
</evidence>
<dbReference type="FunFam" id="3.90.470.20:FF:000001">
    <property type="entry name" value="Holo-[acyl-carrier-protein] synthase"/>
    <property type="match status" value="1"/>
</dbReference>
<protein>
    <recommendedName>
        <fullName evidence="10">Holo-[acyl-carrier-protein] synthase</fullName>
        <shortName evidence="10">Holo-ACP synthase</shortName>
        <ecNumber evidence="10">2.7.8.7</ecNumber>
    </recommendedName>
    <alternativeName>
        <fullName evidence="10">4'-phosphopantetheinyl transferase AcpS</fullName>
    </alternativeName>
</protein>
<comment type="function">
    <text evidence="10">Transfers the 4'-phosphopantetheine moiety from coenzyme A to a Ser of acyl-carrier-protein.</text>
</comment>
<keyword evidence="10" id="KW-0963">Cytoplasm</keyword>
<feature type="domain" description="4'-phosphopantetheinyl transferase" evidence="11">
    <location>
        <begin position="5"/>
        <end position="121"/>
    </location>
</feature>
<dbReference type="RefSeq" id="WP_115405286.1">
    <property type="nucleotide sequence ID" value="NZ_UGYV01000001.1"/>
</dbReference>
<evidence type="ECO:0000256" key="2">
    <source>
        <dbReference type="ARBA" id="ARBA00022679"/>
    </source>
</evidence>
<feature type="binding site" evidence="10">
    <location>
        <position position="9"/>
    </location>
    <ligand>
        <name>Mg(2+)</name>
        <dbReference type="ChEBI" id="CHEBI:18420"/>
    </ligand>
</feature>
<keyword evidence="1 10" id="KW-0444">Lipid biosynthesis</keyword>
<dbReference type="EC" id="2.7.8.7" evidence="10"/>
<keyword evidence="5 10" id="KW-0460">Magnesium</keyword>
<dbReference type="AlphaFoldDB" id="A0A379ZEK1"/>
<evidence type="ECO:0000256" key="5">
    <source>
        <dbReference type="ARBA" id="ARBA00022842"/>
    </source>
</evidence>
<dbReference type="SUPFAM" id="SSF56214">
    <property type="entry name" value="4'-phosphopantetheinyl transferase"/>
    <property type="match status" value="1"/>
</dbReference>
<dbReference type="EMBL" id="UGYV01000001">
    <property type="protein sequence ID" value="SUI60717.1"/>
    <property type="molecule type" value="Genomic_DNA"/>
</dbReference>
<evidence type="ECO:0000256" key="6">
    <source>
        <dbReference type="ARBA" id="ARBA00023098"/>
    </source>
</evidence>
<evidence type="ECO:0000256" key="8">
    <source>
        <dbReference type="ARBA" id="ARBA00050875"/>
    </source>
</evidence>
<dbReference type="NCBIfam" id="TIGR00556">
    <property type="entry name" value="pantethn_trn"/>
    <property type="match status" value="1"/>
</dbReference>
<dbReference type="GO" id="GO:0000287">
    <property type="term" value="F:magnesium ion binding"/>
    <property type="evidence" value="ECO:0007669"/>
    <property type="project" value="UniProtKB-UniRule"/>
</dbReference>
<dbReference type="InterPro" id="IPR037143">
    <property type="entry name" value="4-PPantetheinyl_Trfase_dom_sf"/>
</dbReference>
<keyword evidence="3 10" id="KW-0479">Metal-binding</keyword>
<proteinExistence type="inferred from homology"/>
<dbReference type="Proteomes" id="UP000255061">
    <property type="component" value="Unassembled WGS sequence"/>
</dbReference>
<evidence type="ECO:0000256" key="9">
    <source>
        <dbReference type="ARBA" id="ARBA00054726"/>
    </source>
</evidence>